<sequence>MSWQLCSCALLVPQVIVCSCIKPARTLLFAQVIIPYFQKPASSEDGQMSEAMRKKLEKTEKRAERRRQKRF</sequence>
<comment type="caution">
    <text evidence="3">The sequence shown here is derived from an EMBL/GenBank/DDBJ whole genome shotgun (WGS) entry which is preliminary data.</text>
</comment>
<dbReference type="Proteomes" id="UP000815325">
    <property type="component" value="Unassembled WGS sequence"/>
</dbReference>
<reference evidence="3" key="1">
    <citation type="submission" date="2017-08" db="EMBL/GenBank/DDBJ databases">
        <authorList>
            <person name="Polle J.E."/>
            <person name="Barry K."/>
            <person name="Cushman J."/>
            <person name="Schmutz J."/>
            <person name="Tran D."/>
            <person name="Hathwaick L.T."/>
            <person name="Yim W.C."/>
            <person name="Jenkins J."/>
            <person name="Mckie-Krisberg Z.M."/>
            <person name="Prochnik S."/>
            <person name="Lindquist E."/>
            <person name="Dockter R.B."/>
            <person name="Adam C."/>
            <person name="Molina H."/>
            <person name="Bunkerborg J."/>
            <person name="Jin E."/>
            <person name="Buchheim M."/>
            <person name="Magnuson J."/>
        </authorList>
    </citation>
    <scope>NUCLEOTIDE SEQUENCE</scope>
    <source>
        <strain evidence="3">CCAP 19/18</strain>
    </source>
</reference>
<protein>
    <recommendedName>
        <fullName evidence="5">Encoded protein</fullName>
    </recommendedName>
</protein>
<feature type="compositionally biased region" description="Basic and acidic residues" evidence="1">
    <location>
        <begin position="51"/>
        <end position="63"/>
    </location>
</feature>
<evidence type="ECO:0000256" key="1">
    <source>
        <dbReference type="SAM" id="MobiDB-lite"/>
    </source>
</evidence>
<keyword evidence="4" id="KW-1185">Reference proteome</keyword>
<feature type="signal peptide" evidence="2">
    <location>
        <begin position="1"/>
        <end position="20"/>
    </location>
</feature>
<proteinExistence type="predicted"/>
<name>A0ABQ7GGQ6_DUNSA</name>
<organism evidence="3 4">
    <name type="scientific">Dunaliella salina</name>
    <name type="common">Green alga</name>
    <name type="synonym">Protococcus salinus</name>
    <dbReference type="NCBI Taxonomy" id="3046"/>
    <lineage>
        <taxon>Eukaryota</taxon>
        <taxon>Viridiplantae</taxon>
        <taxon>Chlorophyta</taxon>
        <taxon>core chlorophytes</taxon>
        <taxon>Chlorophyceae</taxon>
        <taxon>CS clade</taxon>
        <taxon>Chlamydomonadales</taxon>
        <taxon>Dunaliellaceae</taxon>
        <taxon>Dunaliella</taxon>
    </lineage>
</organism>
<gene>
    <name evidence="3" type="ORF">DUNSADRAFT_9777</name>
</gene>
<evidence type="ECO:0000256" key="2">
    <source>
        <dbReference type="SAM" id="SignalP"/>
    </source>
</evidence>
<dbReference type="EMBL" id="MU069791">
    <property type="protein sequence ID" value="KAF5833792.1"/>
    <property type="molecule type" value="Genomic_DNA"/>
</dbReference>
<evidence type="ECO:0008006" key="5">
    <source>
        <dbReference type="Google" id="ProtNLM"/>
    </source>
</evidence>
<evidence type="ECO:0000313" key="3">
    <source>
        <dbReference type="EMBL" id="KAF5833792.1"/>
    </source>
</evidence>
<feature type="chain" id="PRO_5045246277" description="Encoded protein" evidence="2">
    <location>
        <begin position="21"/>
        <end position="71"/>
    </location>
</feature>
<accession>A0ABQ7GGQ6</accession>
<feature type="region of interest" description="Disordered" evidence="1">
    <location>
        <begin position="42"/>
        <end position="71"/>
    </location>
</feature>
<evidence type="ECO:0000313" key="4">
    <source>
        <dbReference type="Proteomes" id="UP000815325"/>
    </source>
</evidence>
<keyword evidence="2" id="KW-0732">Signal</keyword>